<dbReference type="AlphaFoldDB" id="A0A0N5A2B9"/>
<dbReference type="GO" id="GO:0043564">
    <property type="term" value="C:Ku70:Ku80 complex"/>
    <property type="evidence" value="ECO:0007669"/>
    <property type="project" value="TreeGrafter"/>
</dbReference>
<dbReference type="GO" id="GO:0006303">
    <property type="term" value="P:double-strand break repair via nonhomologous end joining"/>
    <property type="evidence" value="ECO:0007669"/>
    <property type="project" value="InterPro"/>
</dbReference>
<proteinExistence type="predicted"/>
<evidence type="ECO:0000256" key="1">
    <source>
        <dbReference type="ARBA" id="ARBA00023125"/>
    </source>
</evidence>
<keyword evidence="1" id="KW-0238">DNA-binding</keyword>
<dbReference type="GO" id="GO:0003690">
    <property type="term" value="F:double-stranded DNA binding"/>
    <property type="evidence" value="ECO:0007669"/>
    <property type="project" value="TreeGrafter"/>
</dbReference>
<dbReference type="Pfam" id="PF02735">
    <property type="entry name" value="Ku"/>
    <property type="match status" value="1"/>
</dbReference>
<accession>A0A0N5A2B9</accession>
<evidence type="ECO:0000259" key="2">
    <source>
        <dbReference type="SMART" id="SM00559"/>
    </source>
</evidence>
<reference evidence="4" key="1">
    <citation type="submission" date="2017-02" db="UniProtKB">
        <authorList>
            <consortium name="WormBaseParasite"/>
        </authorList>
    </citation>
    <scope>IDENTIFICATION</scope>
</reference>
<feature type="domain" description="Ku" evidence="2">
    <location>
        <begin position="252"/>
        <end position="393"/>
    </location>
</feature>
<dbReference type="PANTHER" id="PTHR12604:SF4">
    <property type="entry name" value="X-RAY REPAIR CROSS-COMPLEMENTING PROTEIN 5"/>
    <property type="match status" value="1"/>
</dbReference>
<organism evidence="3 4">
    <name type="scientific">Parastrongyloides trichosuri</name>
    <name type="common">Possum-specific nematode worm</name>
    <dbReference type="NCBI Taxonomy" id="131310"/>
    <lineage>
        <taxon>Eukaryota</taxon>
        <taxon>Metazoa</taxon>
        <taxon>Ecdysozoa</taxon>
        <taxon>Nematoda</taxon>
        <taxon>Chromadorea</taxon>
        <taxon>Rhabditida</taxon>
        <taxon>Tylenchina</taxon>
        <taxon>Panagrolaimomorpha</taxon>
        <taxon>Strongyloidoidea</taxon>
        <taxon>Strongyloididae</taxon>
        <taxon>Parastrongyloides</taxon>
    </lineage>
</organism>
<dbReference type="STRING" id="131310.A0A0N5A2B9"/>
<evidence type="ECO:0000313" key="3">
    <source>
        <dbReference type="Proteomes" id="UP000038045"/>
    </source>
</evidence>
<keyword evidence="3" id="KW-1185">Reference proteome</keyword>
<name>A0A0N5A2B9_PARTI</name>
<dbReference type="GO" id="GO:0042162">
    <property type="term" value="F:telomeric DNA binding"/>
    <property type="evidence" value="ECO:0007669"/>
    <property type="project" value="TreeGrafter"/>
</dbReference>
<dbReference type="GO" id="GO:0000723">
    <property type="term" value="P:telomere maintenance"/>
    <property type="evidence" value="ECO:0007669"/>
    <property type="project" value="TreeGrafter"/>
</dbReference>
<dbReference type="Proteomes" id="UP000038045">
    <property type="component" value="Unplaced"/>
</dbReference>
<dbReference type="SMART" id="SM00559">
    <property type="entry name" value="Ku78"/>
    <property type="match status" value="1"/>
</dbReference>
<dbReference type="SUPFAM" id="SSF100939">
    <property type="entry name" value="SPOC domain-like"/>
    <property type="match status" value="1"/>
</dbReference>
<evidence type="ECO:0000313" key="4">
    <source>
        <dbReference type="WBParaSite" id="PTRK_0001576600.1"/>
    </source>
</evidence>
<dbReference type="Gene3D" id="2.40.290.10">
    <property type="match status" value="1"/>
</dbReference>
<dbReference type="InterPro" id="IPR016194">
    <property type="entry name" value="SPOC-like_C_dom_sf"/>
</dbReference>
<protein>
    <submittedName>
        <fullName evidence="4">Ku domain-containing protein</fullName>
    </submittedName>
</protein>
<dbReference type="WBParaSite" id="PTRK_0001576600.1">
    <property type="protein sequence ID" value="PTRK_0001576600.1"/>
    <property type="gene ID" value="PTRK_0001576600"/>
</dbReference>
<dbReference type="InterPro" id="IPR006164">
    <property type="entry name" value="DNA_bd_Ku70/Ku80"/>
</dbReference>
<sequence>MSILQNNSYVFFDGSFVDSFSFNRGKIILEKVLTNKILIQNKEFIQLHSNMRIPGGFKRLYATNENDDFFDIKKIMHKINYSMNAKLYDDIFLFALRAMESGEIEAIGKKNINPINFFFISDLSNIRLGKEQILKFISFMPKAPILVYVFCADKTTNVPVWNKKQLLFELVKPMKCFTFEESHKLFKYFDQHPPKILHIYYDFQISRDFYIPLKGYLNQPKTKDYFTMKAIPKGKVDNSLKRKFVYTDDSNNSKVEGEHIIKAYRYGTKLIPFNFMDEEYFSLPKENKCLQLIQFAPRKEIDLAYLQGPVYHMYINSEKNVKAATISIELVKGMIDCDVVAIAKRVHVNKARPKIVIMYPHYDKSKKYVMFSLFLSIFKDDIELVDRTINTKGSKILTTDEVDLMDSYIDAMTLPSTDNRFKPEFTYDPYYQNKLAHIVSKAHGEDEQELFDKICDVENMLTQDPEISSKCSLIEEQLLKFYGKLEPEEDI</sequence>
<dbReference type="PANTHER" id="PTHR12604">
    <property type="entry name" value="KU AUTOANTIGEN DNA HELICASE"/>
    <property type="match status" value="1"/>
</dbReference>